<dbReference type="InterPro" id="IPR042086">
    <property type="entry name" value="MeTrfase_capping"/>
</dbReference>
<dbReference type="EMBL" id="UZAU01000414">
    <property type="status" value="NOT_ANNOTATED_CDS"/>
    <property type="molecule type" value="Genomic_DNA"/>
</dbReference>
<name>A0A7J6E1V9_CANSA</name>
<accession>A0A7J6E1V9</accession>
<evidence type="ECO:0000256" key="2">
    <source>
        <dbReference type="ARBA" id="ARBA00022679"/>
    </source>
</evidence>
<evidence type="ECO:0000313" key="8">
    <source>
        <dbReference type="Proteomes" id="UP000596661"/>
    </source>
</evidence>
<evidence type="ECO:0000256" key="1">
    <source>
        <dbReference type="ARBA" id="ARBA00022603"/>
    </source>
</evidence>
<dbReference type="SUPFAM" id="SSF53335">
    <property type="entry name" value="S-adenosyl-L-methionine-dependent methyltransferases"/>
    <property type="match status" value="1"/>
</dbReference>
<accession>A0A803PPY5</accession>
<dbReference type="OrthoDB" id="1523883at2759"/>
<sequence length="401" mass="45771">MKDEQVLPMKGGVGNGSYAENSSMENVVISKVRGIVEEGALEVYGNILPDCMRIAELGCSVGPNCLAMPSYILEAIMSSLISSDHEHIKKKLIEPLTFQVFLNDLLGNDFNTIFQSLSSFYERFDNNNNNKEIIIKGDKFDHPCSCFVMAMPGSFYGRLFPNNFIHLFHSSYSLHWLSKVPRGLISLETGEGHNKRNIYITKTSPDVVAKAYLTQFQQDFTTFLRFRSQEIVSGGCMVLTMMGSIISNDPKHKMEILGRALDDMVSQGIIEAKCLANFNIPVYCPTAKEVREVIEEEGSFELRKLEAFQVDWDAGFIEEKEKINNNNNINDWDDIDKYNRGKYISDYIRAIFEPMLEKQFGKTVMDDLFERFTHRIIESMANENWHYINLVMSLTKNQLSA</sequence>
<organism evidence="5 7">
    <name type="scientific">Cannabis sativa</name>
    <name type="common">Hemp</name>
    <name type="synonym">Marijuana</name>
    <dbReference type="NCBI Taxonomy" id="3483"/>
    <lineage>
        <taxon>Eukaryota</taxon>
        <taxon>Viridiplantae</taxon>
        <taxon>Streptophyta</taxon>
        <taxon>Embryophyta</taxon>
        <taxon>Tracheophyta</taxon>
        <taxon>Spermatophyta</taxon>
        <taxon>Magnoliopsida</taxon>
        <taxon>eudicotyledons</taxon>
        <taxon>Gunneridae</taxon>
        <taxon>Pentapetalae</taxon>
        <taxon>rosids</taxon>
        <taxon>fabids</taxon>
        <taxon>Rosales</taxon>
        <taxon>Cannabaceae</taxon>
        <taxon>Cannabis</taxon>
    </lineage>
</organism>
<evidence type="ECO:0000256" key="4">
    <source>
        <dbReference type="ARBA" id="ARBA00022842"/>
    </source>
</evidence>
<dbReference type="Pfam" id="PF03492">
    <property type="entry name" value="Methyltransf_7"/>
    <property type="match status" value="1"/>
</dbReference>
<dbReference type="EMBL" id="JAATIP010000315">
    <property type="protein sequence ID" value="KAF4352362.1"/>
    <property type="molecule type" value="Genomic_DNA"/>
</dbReference>
<gene>
    <name evidence="6" type="primary">LOC115717255</name>
    <name evidence="5" type="ORF">F8388_024474</name>
</gene>
<dbReference type="EnsemblPlants" id="evm.model.05.312.2.5bd9b139">
    <property type="protein sequence ID" value="cds.evm.model.05.312.2.5bd9b139"/>
    <property type="gene ID" value="evm.TU.05.312"/>
</dbReference>
<keyword evidence="8" id="KW-1185">Reference proteome</keyword>
<keyword evidence="3" id="KW-0479">Metal-binding</keyword>
<keyword evidence="1" id="KW-0489">Methyltransferase</keyword>
<dbReference type="GO" id="GO:0046872">
    <property type="term" value="F:metal ion binding"/>
    <property type="evidence" value="ECO:0007669"/>
    <property type="project" value="UniProtKB-KW"/>
</dbReference>
<proteinExistence type="predicted"/>
<dbReference type="InterPro" id="IPR005299">
    <property type="entry name" value="MeTrfase_7"/>
</dbReference>
<reference evidence="5 7" key="2">
    <citation type="journal article" date="2020" name="bioRxiv">
        <title>Sequence and annotation of 42 cannabis genomes reveals extensive copy number variation in cannabinoid synthesis and pathogen resistance genes.</title>
        <authorList>
            <person name="Mckernan K.J."/>
            <person name="Helbert Y."/>
            <person name="Kane L.T."/>
            <person name="Ebling H."/>
            <person name="Zhang L."/>
            <person name="Liu B."/>
            <person name="Eaton Z."/>
            <person name="Mclaughlin S."/>
            <person name="Kingan S."/>
            <person name="Baybayan P."/>
            <person name="Concepcion G."/>
            <person name="Jordan M."/>
            <person name="Riva A."/>
            <person name="Barbazuk W."/>
            <person name="Harkins T."/>
        </authorList>
    </citation>
    <scope>NUCLEOTIDE SEQUENCE [LARGE SCALE GENOMIC DNA]</scope>
    <source>
        <strain evidence="7">cv. Jamaican Lion 4</strain>
        <strain evidence="5">Mother</strain>
        <tissue evidence="5">Leaf</tissue>
    </source>
</reference>
<dbReference type="Proteomes" id="UP000596661">
    <property type="component" value="Chromosome 5"/>
</dbReference>
<dbReference type="Gramene" id="evm.model.05.312.2.5bd9b139">
    <property type="protein sequence ID" value="cds.evm.model.05.312.2.5bd9b139"/>
    <property type="gene ID" value="evm.TU.05.312"/>
</dbReference>
<dbReference type="PANTHER" id="PTHR31009">
    <property type="entry name" value="S-ADENOSYL-L-METHIONINE:CARBOXYL METHYLTRANSFERASE FAMILY PROTEIN"/>
    <property type="match status" value="1"/>
</dbReference>
<evidence type="ECO:0000313" key="6">
    <source>
        <dbReference type="EnsemblPlants" id="cds.evm.model.05.312.2.5bd9b139"/>
    </source>
</evidence>
<dbReference type="Proteomes" id="UP000525078">
    <property type="component" value="Unassembled WGS sequence"/>
</dbReference>
<keyword evidence="2" id="KW-0808">Transferase</keyword>
<reference evidence="6 8" key="1">
    <citation type="submission" date="2018-11" db="EMBL/GenBank/DDBJ databases">
        <authorList>
            <person name="Grassa J C."/>
        </authorList>
    </citation>
    <scope>NUCLEOTIDE SEQUENCE [LARGE SCALE GENOMIC DNA]</scope>
</reference>
<protein>
    <submittedName>
        <fullName evidence="5 6">Uncharacterized protein</fullName>
    </submittedName>
</protein>
<dbReference type="GO" id="GO:0032259">
    <property type="term" value="P:methylation"/>
    <property type="evidence" value="ECO:0007669"/>
    <property type="project" value="UniProtKB-KW"/>
</dbReference>
<dbReference type="Gene3D" id="3.40.50.150">
    <property type="entry name" value="Vaccinia Virus protein VP39"/>
    <property type="match status" value="1"/>
</dbReference>
<dbReference type="GO" id="GO:0008168">
    <property type="term" value="F:methyltransferase activity"/>
    <property type="evidence" value="ECO:0007669"/>
    <property type="project" value="UniProtKB-KW"/>
</dbReference>
<dbReference type="AlphaFoldDB" id="A0A7J6E1V9"/>
<dbReference type="Gene3D" id="1.10.1200.270">
    <property type="entry name" value="Methyltransferase, alpha-helical capping domain"/>
    <property type="match status" value="1"/>
</dbReference>
<reference evidence="6" key="3">
    <citation type="submission" date="2021-03" db="UniProtKB">
        <authorList>
            <consortium name="EnsemblPlants"/>
        </authorList>
    </citation>
    <scope>IDENTIFICATION</scope>
</reference>
<dbReference type="OMA" id="GAIMDEF"/>
<dbReference type="InterPro" id="IPR029063">
    <property type="entry name" value="SAM-dependent_MTases_sf"/>
</dbReference>
<evidence type="ECO:0000313" key="7">
    <source>
        <dbReference type="Proteomes" id="UP000525078"/>
    </source>
</evidence>
<keyword evidence="4" id="KW-0460">Magnesium</keyword>
<evidence type="ECO:0000313" key="5">
    <source>
        <dbReference type="EMBL" id="KAF4352362.1"/>
    </source>
</evidence>
<evidence type="ECO:0000256" key="3">
    <source>
        <dbReference type="ARBA" id="ARBA00022723"/>
    </source>
</evidence>